<dbReference type="SUPFAM" id="SSF52777">
    <property type="entry name" value="CoA-dependent acyltransferases"/>
    <property type="match status" value="1"/>
</dbReference>
<evidence type="ECO:0000313" key="10">
    <source>
        <dbReference type="EnsemblPlants" id="Kaladp0011s0613.1.v1.1"/>
    </source>
</evidence>
<dbReference type="Pfam" id="PF00364">
    <property type="entry name" value="Biotin_lipoyl"/>
    <property type="match status" value="2"/>
</dbReference>
<dbReference type="FunFam" id="3.30.559.10:FF:000003">
    <property type="entry name" value="Acetyltransferase component of pyruvate dehydrogenase complex"/>
    <property type="match status" value="1"/>
</dbReference>
<reference evidence="10" key="1">
    <citation type="submission" date="2021-01" db="UniProtKB">
        <authorList>
            <consortium name="EnsemblPlants"/>
        </authorList>
    </citation>
    <scope>IDENTIFICATION</scope>
</reference>
<dbReference type="InterPro" id="IPR011053">
    <property type="entry name" value="Single_hybrid_motif"/>
</dbReference>
<keyword evidence="4" id="KW-0809">Transit peptide</keyword>
<evidence type="ECO:0000256" key="7">
    <source>
        <dbReference type="SAM" id="MobiDB-lite"/>
    </source>
</evidence>
<keyword evidence="5 6" id="KW-0012">Acyltransferase</keyword>
<evidence type="ECO:0000256" key="3">
    <source>
        <dbReference type="ARBA" id="ARBA00022823"/>
    </source>
</evidence>
<dbReference type="InterPro" id="IPR036625">
    <property type="entry name" value="E3-bd_dom_sf"/>
</dbReference>
<sequence>MALSRLRHPFLLSRASYLYKARLFSARTLVVGCSTHRFSRDSKVLDSNVGFPRPSFTVPNIQNCCSKHKLGFRYFSSGESPSHTVIGMPALSPTMTQGNIAAWKKKEGDKIEVGDVLCLIETDKATLEFECLEEGFLAKILAPEGSKDVPVGQPIAIMVEELEDIQNIPDVAAGASERKGEMSTTLDVESEGTAQQASPSNISTADLPPHAVIGMPALSPTMNQGNIHKWRKKQGDKIEVGDIICEIETDKATLEFESLEEGYLAKILVPEGSKDVQVGQPICITVEDKGDIDRVKNSAVTGVTVKEEKPQTTQHDTATPSTLVSKYTRISPSAKLLITEFGLDASSVQASGPRGTMLKGDVLTAIKSGIAVSAPKEKKPSTQSHPKPSAAVSAQAIPNLEHSDSFEDIPNSQIRKVIARRLLESKQGTPHLYLSSDVILDPLLSFRKELKEKHDVKVSVNDIVIKAVAVALRSLPKANAYWNADNEETNLCESVDISIAVATEKGLMTPIIRNADLKTISAISAEVKELAEKARTGKLTPNEFQGGTFSISNLGMFPVDRFSAIINPPQACILAVGRGNRVVEAVTGSDGIEKPAAVTKISLTLSADHRVYDGEVAAAFLSAVRSNFSDIRRLLL</sequence>
<dbReference type="Gramene" id="Kaladp0011s0613.1.v1.1">
    <property type="protein sequence ID" value="Kaladp0011s0613.1.v1.1"/>
    <property type="gene ID" value="Kaladp0011s0613.v1.1"/>
</dbReference>
<dbReference type="PROSITE" id="PS50968">
    <property type="entry name" value="BIOTINYL_LIPOYL"/>
    <property type="match status" value="2"/>
</dbReference>
<dbReference type="CDD" id="cd06849">
    <property type="entry name" value="lipoyl_domain"/>
    <property type="match status" value="2"/>
</dbReference>
<evidence type="ECO:0000256" key="2">
    <source>
        <dbReference type="ARBA" id="ARBA00022679"/>
    </source>
</evidence>
<evidence type="ECO:0000256" key="5">
    <source>
        <dbReference type="ARBA" id="ARBA00023315"/>
    </source>
</evidence>
<dbReference type="PANTHER" id="PTHR23151">
    <property type="entry name" value="DIHYDROLIPOAMIDE ACETYL/SUCCINYL-TRANSFERASE-RELATED"/>
    <property type="match status" value="1"/>
</dbReference>
<accession>A0A7N0RJ92</accession>
<dbReference type="Pfam" id="PF00198">
    <property type="entry name" value="2-oxoacid_dh"/>
    <property type="match status" value="1"/>
</dbReference>
<dbReference type="InterPro" id="IPR045257">
    <property type="entry name" value="E2/Pdx1"/>
</dbReference>
<feature type="domain" description="Lipoyl-binding" evidence="8">
    <location>
        <begin position="210"/>
        <end position="286"/>
    </location>
</feature>
<comment type="subcellular location">
    <subcellularLocation>
        <location evidence="6">Mitochondrion</location>
    </subcellularLocation>
</comment>
<organism evidence="10 11">
    <name type="scientific">Kalanchoe fedtschenkoi</name>
    <name type="common">Lavender scallops</name>
    <name type="synonym">South American air plant</name>
    <dbReference type="NCBI Taxonomy" id="63787"/>
    <lineage>
        <taxon>Eukaryota</taxon>
        <taxon>Viridiplantae</taxon>
        <taxon>Streptophyta</taxon>
        <taxon>Embryophyta</taxon>
        <taxon>Tracheophyta</taxon>
        <taxon>Spermatophyta</taxon>
        <taxon>Magnoliopsida</taxon>
        <taxon>eudicotyledons</taxon>
        <taxon>Gunneridae</taxon>
        <taxon>Pentapetalae</taxon>
        <taxon>Saxifragales</taxon>
        <taxon>Crassulaceae</taxon>
        <taxon>Kalanchoe</taxon>
    </lineage>
</organism>
<dbReference type="Gene3D" id="4.10.320.10">
    <property type="entry name" value="E3-binding domain"/>
    <property type="match status" value="1"/>
</dbReference>
<dbReference type="Pfam" id="PF02817">
    <property type="entry name" value="E3_binding"/>
    <property type="match status" value="1"/>
</dbReference>
<dbReference type="InterPro" id="IPR006257">
    <property type="entry name" value="LAT1"/>
</dbReference>
<dbReference type="InterPro" id="IPR004167">
    <property type="entry name" value="PSBD"/>
</dbReference>
<keyword evidence="3 6" id="KW-0450">Lipoyl</keyword>
<dbReference type="Gene3D" id="2.40.50.100">
    <property type="match status" value="2"/>
</dbReference>
<dbReference type="EnsemblPlants" id="Kaladp0011s0613.1.v1.1">
    <property type="protein sequence ID" value="Kaladp0011s0613.1.v1.1"/>
    <property type="gene ID" value="Kaladp0011s0613.v1.1"/>
</dbReference>
<comment type="catalytic activity">
    <reaction evidence="6">
        <text>N(6)-[(R)-dihydrolipoyl]-L-lysyl-[protein] + acetyl-CoA = N(6)-[(R)-S(8)-acetyldihydrolipoyl]-L-lysyl-[protein] + CoA</text>
        <dbReference type="Rhea" id="RHEA:17017"/>
        <dbReference type="Rhea" id="RHEA-COMP:10475"/>
        <dbReference type="Rhea" id="RHEA-COMP:10478"/>
        <dbReference type="ChEBI" id="CHEBI:57287"/>
        <dbReference type="ChEBI" id="CHEBI:57288"/>
        <dbReference type="ChEBI" id="CHEBI:83100"/>
        <dbReference type="ChEBI" id="CHEBI:83111"/>
        <dbReference type="EC" id="2.3.1.12"/>
    </reaction>
</comment>
<evidence type="ECO:0000256" key="1">
    <source>
        <dbReference type="ARBA" id="ARBA00007317"/>
    </source>
</evidence>
<proteinExistence type="inferred from homology"/>
<dbReference type="AlphaFoldDB" id="A0A7N0RJ92"/>
<evidence type="ECO:0000259" key="9">
    <source>
        <dbReference type="PROSITE" id="PS51826"/>
    </source>
</evidence>
<dbReference type="Gene3D" id="3.30.559.10">
    <property type="entry name" value="Chloramphenicol acetyltransferase-like domain"/>
    <property type="match status" value="1"/>
</dbReference>
<dbReference type="FunFam" id="2.40.50.100:FF:000010">
    <property type="entry name" value="Acetyltransferase component of pyruvate dehydrogenase complex"/>
    <property type="match status" value="2"/>
</dbReference>
<dbReference type="PANTHER" id="PTHR23151:SF90">
    <property type="entry name" value="DIHYDROLIPOYLLYSINE-RESIDUE ACETYLTRANSFERASE COMPONENT OF PYRUVATE DEHYDROGENASE COMPLEX, MITOCHONDRIAL-RELATED"/>
    <property type="match status" value="1"/>
</dbReference>
<dbReference type="GO" id="GO:0005739">
    <property type="term" value="C:mitochondrion"/>
    <property type="evidence" value="ECO:0007669"/>
    <property type="project" value="UniProtKB-SubCell"/>
</dbReference>
<feature type="domain" description="Lipoyl-binding" evidence="8">
    <location>
        <begin position="83"/>
        <end position="159"/>
    </location>
</feature>
<evidence type="ECO:0000256" key="6">
    <source>
        <dbReference type="RuleBase" id="RU361137"/>
    </source>
</evidence>
<feature type="compositionally biased region" description="Polar residues" evidence="7">
    <location>
        <begin position="182"/>
        <end position="204"/>
    </location>
</feature>
<dbReference type="InterPro" id="IPR000089">
    <property type="entry name" value="Biotin_lipoyl"/>
</dbReference>
<feature type="domain" description="Peripheral subunit-binding (PSBD)" evidence="9">
    <location>
        <begin position="329"/>
        <end position="366"/>
    </location>
</feature>
<evidence type="ECO:0000313" key="11">
    <source>
        <dbReference type="Proteomes" id="UP000594263"/>
    </source>
</evidence>
<dbReference type="NCBIfam" id="TIGR01349">
    <property type="entry name" value="PDHac_trf_mito"/>
    <property type="match status" value="1"/>
</dbReference>
<dbReference type="PROSITE" id="PS51826">
    <property type="entry name" value="PSBD"/>
    <property type="match status" value="1"/>
</dbReference>
<feature type="region of interest" description="Disordered" evidence="7">
    <location>
        <begin position="373"/>
        <end position="392"/>
    </location>
</feature>
<name>A0A7N0RJ92_KALFE</name>
<feature type="region of interest" description="Disordered" evidence="7">
    <location>
        <begin position="175"/>
        <end position="207"/>
    </location>
</feature>
<protein>
    <recommendedName>
        <fullName evidence="6">Acetyltransferase component of pyruvate dehydrogenase complex</fullName>
        <ecNumber evidence="6">2.3.1.12</ecNumber>
    </recommendedName>
</protein>
<comment type="function">
    <text evidence="6">The pyruvate dehydrogenase complex catalyzes the overall conversion of pyruvate to acetyl-CoA and CO(2).</text>
</comment>
<keyword evidence="11" id="KW-1185">Reference proteome</keyword>
<dbReference type="Proteomes" id="UP000594263">
    <property type="component" value="Unplaced"/>
</dbReference>
<dbReference type="EC" id="2.3.1.12" evidence="6"/>
<dbReference type="OMA" id="TIKQKPW"/>
<dbReference type="PROSITE" id="PS00189">
    <property type="entry name" value="LIPOYL"/>
    <property type="match status" value="2"/>
</dbReference>
<evidence type="ECO:0000259" key="8">
    <source>
        <dbReference type="PROSITE" id="PS50968"/>
    </source>
</evidence>
<dbReference type="InterPro" id="IPR023213">
    <property type="entry name" value="CAT-like_dom_sf"/>
</dbReference>
<comment type="similarity">
    <text evidence="1 6">Belongs to the 2-oxoacid dehydrogenase family.</text>
</comment>
<keyword evidence="2 6" id="KW-0808">Transferase</keyword>
<dbReference type="GO" id="GO:0004742">
    <property type="term" value="F:dihydrolipoyllysine-residue acetyltransferase activity"/>
    <property type="evidence" value="ECO:0007669"/>
    <property type="project" value="UniProtKB-UniRule"/>
</dbReference>
<dbReference type="GO" id="GO:0006086">
    <property type="term" value="P:pyruvate decarboxylation to acetyl-CoA"/>
    <property type="evidence" value="ECO:0007669"/>
    <property type="project" value="InterPro"/>
</dbReference>
<dbReference type="InterPro" id="IPR001078">
    <property type="entry name" value="2-oxoacid_DH_actylTfrase"/>
</dbReference>
<dbReference type="InterPro" id="IPR003016">
    <property type="entry name" value="2-oxoA_DH_lipoyl-BS"/>
</dbReference>
<dbReference type="SUPFAM" id="SSF47005">
    <property type="entry name" value="Peripheral subunit-binding domain of 2-oxo acid dehydrogenase complex"/>
    <property type="match status" value="1"/>
</dbReference>
<comment type="cofactor">
    <cofactor evidence="6">
        <name>(R)-lipoate</name>
        <dbReference type="ChEBI" id="CHEBI:83088"/>
    </cofactor>
    <text evidence="6">Binds 2 lipoyl cofactors covalently.</text>
</comment>
<dbReference type="GO" id="GO:0045254">
    <property type="term" value="C:pyruvate dehydrogenase complex"/>
    <property type="evidence" value="ECO:0007669"/>
    <property type="project" value="UniProtKB-UniRule"/>
</dbReference>
<dbReference type="SUPFAM" id="SSF51230">
    <property type="entry name" value="Single hybrid motif"/>
    <property type="match status" value="2"/>
</dbReference>
<evidence type="ECO:0000256" key="4">
    <source>
        <dbReference type="ARBA" id="ARBA00022946"/>
    </source>
</evidence>